<feature type="chain" id="PRO_5046741801" evidence="2">
    <location>
        <begin position="21"/>
        <end position="295"/>
    </location>
</feature>
<feature type="signal peptide" evidence="2">
    <location>
        <begin position="1"/>
        <end position="20"/>
    </location>
</feature>
<proteinExistence type="predicted"/>
<keyword evidence="2" id="KW-0732">Signal</keyword>
<dbReference type="Pfam" id="PF06904">
    <property type="entry name" value="Extensin-like_C"/>
    <property type="match status" value="1"/>
</dbReference>
<feature type="region of interest" description="Disordered" evidence="1">
    <location>
        <begin position="20"/>
        <end position="103"/>
    </location>
</feature>
<evidence type="ECO:0000256" key="1">
    <source>
        <dbReference type="SAM" id="MobiDB-lite"/>
    </source>
</evidence>
<keyword evidence="5" id="KW-1185">Reference proteome</keyword>
<dbReference type="EMBL" id="JAHUZE010000002">
    <property type="protein sequence ID" value="MBV7378697.1"/>
    <property type="molecule type" value="Genomic_DNA"/>
</dbReference>
<feature type="compositionally biased region" description="Basic and acidic residues" evidence="1">
    <location>
        <begin position="57"/>
        <end position="66"/>
    </location>
</feature>
<dbReference type="InterPro" id="IPR009683">
    <property type="entry name" value="Extensin-like_C"/>
</dbReference>
<feature type="compositionally biased region" description="Low complexity" evidence="1">
    <location>
        <begin position="67"/>
        <end position="91"/>
    </location>
</feature>
<feature type="domain" description="Extensin-like C-terminal" evidence="3">
    <location>
        <begin position="144"/>
        <end position="295"/>
    </location>
</feature>
<evidence type="ECO:0000256" key="2">
    <source>
        <dbReference type="SAM" id="SignalP"/>
    </source>
</evidence>
<organism evidence="4 5">
    <name type="scientific">Maritimibacter dapengensis</name>
    <dbReference type="NCBI Taxonomy" id="2836868"/>
    <lineage>
        <taxon>Bacteria</taxon>
        <taxon>Pseudomonadati</taxon>
        <taxon>Pseudomonadota</taxon>
        <taxon>Alphaproteobacteria</taxon>
        <taxon>Rhodobacterales</taxon>
        <taxon>Roseobacteraceae</taxon>
        <taxon>Maritimibacter</taxon>
    </lineage>
</organism>
<comment type="caution">
    <text evidence="4">The sequence shown here is derived from an EMBL/GenBank/DDBJ whole genome shotgun (WGS) entry which is preliminary data.</text>
</comment>
<dbReference type="Proteomes" id="UP000756530">
    <property type="component" value="Unassembled WGS sequence"/>
</dbReference>
<evidence type="ECO:0000313" key="5">
    <source>
        <dbReference type="Proteomes" id="UP000756530"/>
    </source>
</evidence>
<evidence type="ECO:0000259" key="3">
    <source>
        <dbReference type="Pfam" id="PF06904"/>
    </source>
</evidence>
<evidence type="ECO:0000313" key="4">
    <source>
        <dbReference type="EMBL" id="MBV7378697.1"/>
    </source>
</evidence>
<gene>
    <name evidence="4" type="ORF">KJP28_07135</name>
</gene>
<dbReference type="RefSeq" id="WP_218391882.1">
    <property type="nucleotide sequence ID" value="NZ_JAHUZE010000002.1"/>
</dbReference>
<accession>A0ABS6T0D3</accession>
<name>A0ABS6T0D3_9RHOB</name>
<reference evidence="4 5" key="1">
    <citation type="submission" date="2021-05" db="EMBL/GenBank/DDBJ databases">
        <title>Culturable bacteria isolated from Daya Bay.</title>
        <authorList>
            <person name="Zheng W."/>
            <person name="Yu S."/>
            <person name="Huang Y."/>
        </authorList>
    </citation>
    <scope>NUCLEOTIDE SEQUENCE [LARGE SCALE GENOMIC DNA]</scope>
    <source>
        <strain evidence="4 5">DP4N28-5</strain>
    </source>
</reference>
<protein>
    <submittedName>
        <fullName evidence="4">Extensin family protein</fullName>
    </submittedName>
</protein>
<sequence length="295" mass="31457">MMRGAIIVLLLAGQAALAEAPERSPFPPERPGTGPAATQTPIETPEAGDPVEAFLDDIFRPRKRPTETQVVQRTAAATSATRSAVARSAAPPERPENLQRRNTVQRTGLAAIFQNTQRETTAKGSVCGVNTIKGVKLQSIPGRIKGCGVAEPVKVVSVAGISLSTPITTECSTAVALDTWVRYAVIPTVGKLGGGVSGLYIMASYACRTRNNQRGAKVSEHGKGRAVDVGGIILKNGERLSVLDDWSSQHGQIMKSLHKQACGNFGTVLGPNSDRFHRNHFHFDTASYRSGAYCR</sequence>